<evidence type="ECO:0000313" key="1">
    <source>
        <dbReference type="EMBL" id="KAK8145710.1"/>
    </source>
</evidence>
<dbReference type="Proteomes" id="UP001397290">
    <property type="component" value="Unassembled WGS sequence"/>
</dbReference>
<evidence type="ECO:0008006" key="3">
    <source>
        <dbReference type="Google" id="ProtNLM"/>
    </source>
</evidence>
<protein>
    <recommendedName>
        <fullName evidence="3">F-box domain-containing protein</fullName>
    </recommendedName>
</protein>
<organism evidence="1 2">
    <name type="scientific">Beauveria asiatica</name>
    <dbReference type="NCBI Taxonomy" id="1069075"/>
    <lineage>
        <taxon>Eukaryota</taxon>
        <taxon>Fungi</taxon>
        <taxon>Dikarya</taxon>
        <taxon>Ascomycota</taxon>
        <taxon>Pezizomycotina</taxon>
        <taxon>Sordariomycetes</taxon>
        <taxon>Hypocreomycetidae</taxon>
        <taxon>Hypocreales</taxon>
        <taxon>Cordycipitaceae</taxon>
        <taxon>Beauveria</taxon>
    </lineage>
</organism>
<dbReference type="EMBL" id="JAAHCF010000266">
    <property type="protein sequence ID" value="KAK8145710.1"/>
    <property type="molecule type" value="Genomic_DNA"/>
</dbReference>
<name>A0AAW0RUN7_9HYPO</name>
<sequence length="408" mass="45985">MRALPSEILHLIYGYLQGSLFWRYSVVSELTSGLLDLPDELKSVPLSDIASWSRGGQLEMASDSCQPLIRLTIDPWGIVSVEGLSSDTKFKRWRTDSMAYIVIGRNHTNGIMAHFKSERMRLELPEPPNRFQVWDTPTPPRLLTLRDLHSSYAIGPAVLDAPLRFNTIDLGLVHGSTFFFNQGGIYGIHAHTARSWCAQPTYQRLPTREKSYDTWIYVPVSRPDYIAAMGICCSIEGDMKGICLLLRMKLAGDVTVGLTCSNFGRDYFHPSVHTLAYNVSEMLPVGILSMISTERHPTGPTPDFDRRQITSAPIEDAYFSVAPLNHVTHVNIFNHAETGYCMGILLKYENGAQRTLGQCRVGVDRIECYDCPDKIWLRRCLARKGYGDSLTLHCTKLRIELGDIHDKE</sequence>
<keyword evidence="2" id="KW-1185">Reference proteome</keyword>
<evidence type="ECO:0000313" key="2">
    <source>
        <dbReference type="Proteomes" id="UP001397290"/>
    </source>
</evidence>
<gene>
    <name evidence="1" type="ORF">G3M48_004095</name>
</gene>
<proteinExistence type="predicted"/>
<reference evidence="1 2" key="1">
    <citation type="submission" date="2020-02" db="EMBL/GenBank/DDBJ databases">
        <title>Comparative genomics of the hypocrealean fungal genus Beauvera.</title>
        <authorList>
            <person name="Showalter D.N."/>
            <person name="Bushley K.E."/>
            <person name="Rehner S.A."/>
        </authorList>
    </citation>
    <scope>NUCLEOTIDE SEQUENCE [LARGE SCALE GENOMIC DNA]</scope>
    <source>
        <strain evidence="1 2">ARSEF4384</strain>
    </source>
</reference>
<accession>A0AAW0RUN7</accession>
<dbReference type="AlphaFoldDB" id="A0AAW0RUN7"/>
<comment type="caution">
    <text evidence="1">The sequence shown here is derived from an EMBL/GenBank/DDBJ whole genome shotgun (WGS) entry which is preliminary data.</text>
</comment>